<dbReference type="AlphaFoldDB" id="A0A1G8CIK0"/>
<dbReference type="InterPro" id="IPR003399">
    <property type="entry name" value="Mce/MlaD"/>
</dbReference>
<keyword evidence="4" id="KW-1185">Reference proteome</keyword>
<dbReference type="OrthoDB" id="6193911at2"/>
<evidence type="ECO:0000313" key="4">
    <source>
        <dbReference type="Proteomes" id="UP000217076"/>
    </source>
</evidence>
<feature type="transmembrane region" description="Helical" evidence="1">
    <location>
        <begin position="6"/>
        <end position="28"/>
    </location>
</feature>
<evidence type="ECO:0000259" key="2">
    <source>
        <dbReference type="Pfam" id="PF02470"/>
    </source>
</evidence>
<organism evidence="3 4">
    <name type="scientific">Roseospirillum parvum</name>
    <dbReference type="NCBI Taxonomy" id="83401"/>
    <lineage>
        <taxon>Bacteria</taxon>
        <taxon>Pseudomonadati</taxon>
        <taxon>Pseudomonadota</taxon>
        <taxon>Alphaproteobacteria</taxon>
        <taxon>Rhodospirillales</taxon>
        <taxon>Rhodospirillaceae</taxon>
        <taxon>Roseospirillum</taxon>
    </lineage>
</organism>
<name>A0A1G8CIK0_9PROT</name>
<accession>A0A1G8CIK0</accession>
<sequence length="341" mass="36381">MKTSRINYVMVGGFVLAMLAVLIVALSLMTGRVGGTRTYYTYYDNVGGVKYGTKVTVEGFPVGQVAEIIPEVESPGTAPRFKLRLEVAEDWVLASDSLARIAASGLLAAVAIDIKAGESGKPIPEDGVIPSQQRANMFAALNEVASEITDLSQSSIRPLLQNLNNYVEALGGSLVGDAPTIVADLKTAAAALAEKVPEISQSVASFSRNLDQDVLGQGNRDSLRSTIENTRVAAETFAALARDLRDLKGEVATTVATLERMIGKADQTMTGVAEMVDGNQVAVTDTIEEMRYTMKAISRRIDTITYNLDGTARNMFEFSRSIRQNPGLLLGGSPPADEASQ</sequence>
<evidence type="ECO:0000313" key="3">
    <source>
        <dbReference type="EMBL" id="SDH45219.1"/>
    </source>
</evidence>
<dbReference type="InterPro" id="IPR052336">
    <property type="entry name" value="MlaD_Phospholipid_Transporter"/>
</dbReference>
<keyword evidence="1" id="KW-0812">Transmembrane</keyword>
<protein>
    <submittedName>
        <fullName evidence="3">Phospholipid/cholesterol/gamma-HCH transport system substrate-binding protein</fullName>
    </submittedName>
</protein>
<dbReference type="PANTHER" id="PTHR33371">
    <property type="entry name" value="INTERMEMBRANE PHOSPHOLIPID TRANSPORT SYSTEM BINDING PROTEIN MLAD-RELATED"/>
    <property type="match status" value="1"/>
</dbReference>
<evidence type="ECO:0000256" key="1">
    <source>
        <dbReference type="SAM" id="Phobius"/>
    </source>
</evidence>
<reference evidence="4" key="1">
    <citation type="submission" date="2016-10" db="EMBL/GenBank/DDBJ databases">
        <authorList>
            <person name="Varghese N."/>
            <person name="Submissions S."/>
        </authorList>
    </citation>
    <scope>NUCLEOTIDE SEQUENCE [LARGE SCALE GENOMIC DNA]</scope>
    <source>
        <strain evidence="4">930I</strain>
    </source>
</reference>
<gene>
    <name evidence="3" type="ORF">SAMN05421742_10712</name>
</gene>
<dbReference type="RefSeq" id="WP_092619807.1">
    <property type="nucleotide sequence ID" value="NZ_FNCV01000007.1"/>
</dbReference>
<feature type="domain" description="Mce/MlaD" evidence="2">
    <location>
        <begin position="36"/>
        <end position="117"/>
    </location>
</feature>
<dbReference type="STRING" id="83401.SAMN05421742_10712"/>
<keyword evidence="1" id="KW-1133">Transmembrane helix</keyword>
<proteinExistence type="predicted"/>
<dbReference type="EMBL" id="FNCV01000007">
    <property type="protein sequence ID" value="SDH45219.1"/>
    <property type="molecule type" value="Genomic_DNA"/>
</dbReference>
<dbReference type="Pfam" id="PF02470">
    <property type="entry name" value="MlaD"/>
    <property type="match status" value="1"/>
</dbReference>
<dbReference type="Proteomes" id="UP000217076">
    <property type="component" value="Unassembled WGS sequence"/>
</dbReference>
<keyword evidence="1" id="KW-0472">Membrane</keyword>
<dbReference type="PANTHER" id="PTHR33371:SF4">
    <property type="entry name" value="INTERMEMBRANE PHOSPHOLIPID TRANSPORT SYSTEM BINDING PROTEIN MLAD"/>
    <property type="match status" value="1"/>
</dbReference>